<dbReference type="EMBL" id="BATA01000021">
    <property type="protein sequence ID" value="GAD52381.1"/>
    <property type="molecule type" value="Genomic_DNA"/>
</dbReference>
<organism evidence="1 2">
    <name type="scientific">Halarchaeum acidiphilum MH1-52-1</name>
    <dbReference type="NCBI Taxonomy" id="1261545"/>
    <lineage>
        <taxon>Archaea</taxon>
        <taxon>Methanobacteriati</taxon>
        <taxon>Methanobacteriota</taxon>
        <taxon>Stenosarchaea group</taxon>
        <taxon>Halobacteria</taxon>
        <taxon>Halobacteriales</taxon>
        <taxon>Halobacteriaceae</taxon>
    </lineage>
</organism>
<proteinExistence type="predicted"/>
<dbReference type="RefSeq" id="WP_020220688.1">
    <property type="nucleotide sequence ID" value="NZ_BANO01000007.1"/>
</dbReference>
<name>U2YEU4_9EURY</name>
<gene>
    <name evidence="1" type="ORF">MBEHAL_1141</name>
</gene>
<evidence type="ECO:0000313" key="1">
    <source>
        <dbReference type="EMBL" id="GAD52381.1"/>
    </source>
</evidence>
<reference evidence="1 2" key="1">
    <citation type="submission" date="2013-09" db="EMBL/GenBank/DDBJ databases">
        <title>Whole genome sequencing of Halarchaeum acidiphilum strain MH1-52-1.</title>
        <authorList>
            <person name="Shimane Y."/>
            <person name="Minegishi H."/>
            <person name="Nishi S."/>
            <person name="Echigo A."/>
            <person name="Shuto A."/>
            <person name="Konishi M."/>
            <person name="Ito T."/>
            <person name="Ohkuma M."/>
            <person name="Ohta Y."/>
            <person name="Nagano Y."/>
            <person name="Tsubouchi T."/>
            <person name="Mori K."/>
            <person name="Usui K."/>
            <person name="Kamekura M."/>
            <person name="Usami R."/>
            <person name="Takaki Y."/>
            <person name="Hatada Y."/>
        </authorList>
    </citation>
    <scope>NUCLEOTIDE SEQUENCE [LARGE SCALE GENOMIC DNA]</scope>
    <source>
        <strain evidence="1 2">JCM 16109</strain>
    </source>
</reference>
<protein>
    <submittedName>
        <fullName evidence="1">Uncharacterized protein</fullName>
    </submittedName>
</protein>
<sequence length="88" mass="9613">MGSRDEFRNAIQSVDEDAAIALFARTDDGVDGLLEDGKQPPHAHVDILGAYLAWVAEMTDLPLEAISDRILESAEEAEENGFLAGERR</sequence>
<keyword evidence="2" id="KW-1185">Reference proteome</keyword>
<evidence type="ECO:0000313" key="2">
    <source>
        <dbReference type="Proteomes" id="UP000016986"/>
    </source>
</evidence>
<dbReference type="Proteomes" id="UP000016986">
    <property type="component" value="Unassembled WGS sequence"/>
</dbReference>
<accession>U2YEU4</accession>
<dbReference type="AlphaFoldDB" id="U2YEU4"/>
<comment type="caution">
    <text evidence="1">The sequence shown here is derived from an EMBL/GenBank/DDBJ whole genome shotgun (WGS) entry which is preliminary data.</text>
</comment>